<dbReference type="AlphaFoldDB" id="A0ABD1MX65"/>
<sequence>MGVFSKCACSAIGQAKRRATPPRRAAPRLDAHRALPRLLAVAASLAALPPCLAAALRHRNLHRYLTAAPSRCTSSPRQAASPGLASASPPTHPALPRCHLPPPTQWRSLRHAHHLRHSAHRYDQGDVKFSPFCPDSPKWDSRSL</sequence>
<evidence type="ECO:0000313" key="2">
    <source>
        <dbReference type="EMBL" id="KAL2340405.1"/>
    </source>
</evidence>
<evidence type="ECO:0000256" key="1">
    <source>
        <dbReference type="SAM" id="MobiDB-lite"/>
    </source>
</evidence>
<dbReference type="EMBL" id="JBGMDY010000003">
    <property type="protein sequence ID" value="KAL2340405.1"/>
    <property type="molecule type" value="Genomic_DNA"/>
</dbReference>
<gene>
    <name evidence="2" type="ORF">Fmac_008345</name>
</gene>
<feature type="region of interest" description="Disordered" evidence="1">
    <location>
        <begin position="69"/>
        <end position="102"/>
    </location>
</feature>
<dbReference type="Proteomes" id="UP001603857">
    <property type="component" value="Unassembled WGS sequence"/>
</dbReference>
<feature type="compositionally biased region" description="Low complexity" evidence="1">
    <location>
        <begin position="79"/>
        <end position="89"/>
    </location>
</feature>
<comment type="caution">
    <text evidence="2">The sequence shown here is derived from an EMBL/GenBank/DDBJ whole genome shotgun (WGS) entry which is preliminary data.</text>
</comment>
<name>A0ABD1MX65_9FABA</name>
<organism evidence="2 3">
    <name type="scientific">Flemingia macrophylla</name>
    <dbReference type="NCBI Taxonomy" id="520843"/>
    <lineage>
        <taxon>Eukaryota</taxon>
        <taxon>Viridiplantae</taxon>
        <taxon>Streptophyta</taxon>
        <taxon>Embryophyta</taxon>
        <taxon>Tracheophyta</taxon>
        <taxon>Spermatophyta</taxon>
        <taxon>Magnoliopsida</taxon>
        <taxon>eudicotyledons</taxon>
        <taxon>Gunneridae</taxon>
        <taxon>Pentapetalae</taxon>
        <taxon>rosids</taxon>
        <taxon>fabids</taxon>
        <taxon>Fabales</taxon>
        <taxon>Fabaceae</taxon>
        <taxon>Papilionoideae</taxon>
        <taxon>50 kb inversion clade</taxon>
        <taxon>NPAAA clade</taxon>
        <taxon>indigoferoid/millettioid clade</taxon>
        <taxon>Phaseoleae</taxon>
        <taxon>Flemingia</taxon>
    </lineage>
</organism>
<reference evidence="2 3" key="1">
    <citation type="submission" date="2024-08" db="EMBL/GenBank/DDBJ databases">
        <title>Insights into the chromosomal genome structure of Flemingia macrophylla.</title>
        <authorList>
            <person name="Ding Y."/>
            <person name="Zhao Y."/>
            <person name="Bi W."/>
            <person name="Wu M."/>
            <person name="Zhao G."/>
            <person name="Gong Y."/>
            <person name="Li W."/>
            <person name="Zhang P."/>
        </authorList>
    </citation>
    <scope>NUCLEOTIDE SEQUENCE [LARGE SCALE GENOMIC DNA]</scope>
    <source>
        <strain evidence="2">DYQJB</strain>
        <tissue evidence="2">Leaf</tissue>
    </source>
</reference>
<protein>
    <submittedName>
        <fullName evidence="2">Uncharacterized protein</fullName>
    </submittedName>
</protein>
<proteinExistence type="predicted"/>
<accession>A0ABD1MX65</accession>
<evidence type="ECO:0000313" key="3">
    <source>
        <dbReference type="Proteomes" id="UP001603857"/>
    </source>
</evidence>
<keyword evidence="3" id="KW-1185">Reference proteome</keyword>